<organism evidence="10 11">
    <name type="scientific">Neohortaea acidophila</name>
    <dbReference type="NCBI Taxonomy" id="245834"/>
    <lineage>
        <taxon>Eukaryota</taxon>
        <taxon>Fungi</taxon>
        <taxon>Dikarya</taxon>
        <taxon>Ascomycota</taxon>
        <taxon>Pezizomycotina</taxon>
        <taxon>Dothideomycetes</taxon>
        <taxon>Dothideomycetidae</taxon>
        <taxon>Mycosphaerellales</taxon>
        <taxon>Teratosphaeriaceae</taxon>
        <taxon>Neohortaea</taxon>
    </lineage>
</organism>
<feature type="transmembrane region" description="Helical" evidence="9">
    <location>
        <begin position="140"/>
        <end position="173"/>
    </location>
</feature>
<comment type="similarity">
    <text evidence="3">Belongs to the PIGU family.</text>
</comment>
<dbReference type="PANTHER" id="PTHR13121">
    <property type="entry name" value="GPI TRANSAMIDASE COMPONENT PIG-U"/>
    <property type="match status" value="1"/>
</dbReference>
<dbReference type="AlphaFoldDB" id="A0A6A6PWM4"/>
<evidence type="ECO:0000313" key="11">
    <source>
        <dbReference type="Proteomes" id="UP000799767"/>
    </source>
</evidence>
<feature type="transmembrane region" description="Helical" evidence="9">
    <location>
        <begin position="15"/>
        <end position="34"/>
    </location>
</feature>
<feature type="transmembrane region" description="Helical" evidence="9">
    <location>
        <begin position="185"/>
        <end position="210"/>
    </location>
</feature>
<keyword evidence="5 9" id="KW-0812">Transmembrane</keyword>
<comment type="subcellular location">
    <subcellularLocation>
        <location evidence="1">Endoplasmic reticulum membrane</location>
        <topology evidence="1">Multi-pass membrane protein</topology>
    </subcellularLocation>
</comment>
<dbReference type="Pfam" id="PF06728">
    <property type="entry name" value="PIG-U"/>
    <property type="match status" value="1"/>
</dbReference>
<evidence type="ECO:0000256" key="9">
    <source>
        <dbReference type="SAM" id="Phobius"/>
    </source>
</evidence>
<feature type="transmembrane region" description="Helical" evidence="9">
    <location>
        <begin position="411"/>
        <end position="435"/>
    </location>
</feature>
<keyword evidence="8 9" id="KW-0472">Membrane</keyword>
<comment type="pathway">
    <text evidence="2">Glycolipid biosynthesis; glycosylphosphatidylinositol-anchor biosynthesis.</text>
</comment>
<reference evidence="10" key="1">
    <citation type="journal article" date="2020" name="Stud. Mycol.">
        <title>101 Dothideomycetes genomes: a test case for predicting lifestyles and emergence of pathogens.</title>
        <authorList>
            <person name="Haridas S."/>
            <person name="Albert R."/>
            <person name="Binder M."/>
            <person name="Bloem J."/>
            <person name="Labutti K."/>
            <person name="Salamov A."/>
            <person name="Andreopoulos B."/>
            <person name="Baker S."/>
            <person name="Barry K."/>
            <person name="Bills G."/>
            <person name="Bluhm B."/>
            <person name="Cannon C."/>
            <person name="Castanera R."/>
            <person name="Culley D."/>
            <person name="Daum C."/>
            <person name="Ezra D."/>
            <person name="Gonzalez J."/>
            <person name="Henrissat B."/>
            <person name="Kuo A."/>
            <person name="Liang C."/>
            <person name="Lipzen A."/>
            <person name="Lutzoni F."/>
            <person name="Magnuson J."/>
            <person name="Mondo S."/>
            <person name="Nolan M."/>
            <person name="Ohm R."/>
            <person name="Pangilinan J."/>
            <person name="Park H.-J."/>
            <person name="Ramirez L."/>
            <person name="Alfaro M."/>
            <person name="Sun H."/>
            <person name="Tritt A."/>
            <person name="Yoshinaga Y."/>
            <person name="Zwiers L.-H."/>
            <person name="Turgeon B."/>
            <person name="Goodwin S."/>
            <person name="Spatafora J."/>
            <person name="Crous P."/>
            <person name="Grigoriev I."/>
        </authorList>
    </citation>
    <scope>NUCLEOTIDE SEQUENCE</scope>
    <source>
        <strain evidence="10">CBS 113389</strain>
    </source>
</reference>
<dbReference type="GO" id="GO:0016255">
    <property type="term" value="P:attachment of GPI anchor to protein"/>
    <property type="evidence" value="ECO:0007669"/>
    <property type="project" value="InterPro"/>
</dbReference>
<dbReference type="PANTHER" id="PTHR13121:SF0">
    <property type="entry name" value="PHOSPHATIDYLINOSITOL GLYCAN ANCHOR BIOSYNTHESIS CLASS U PROTEIN"/>
    <property type="match status" value="1"/>
</dbReference>
<dbReference type="InterPro" id="IPR009600">
    <property type="entry name" value="PIG-U"/>
</dbReference>
<evidence type="ECO:0000256" key="8">
    <source>
        <dbReference type="ARBA" id="ARBA00023136"/>
    </source>
</evidence>
<dbReference type="Proteomes" id="UP000799767">
    <property type="component" value="Unassembled WGS sequence"/>
</dbReference>
<accession>A0A6A6PWM4</accession>
<evidence type="ECO:0000256" key="4">
    <source>
        <dbReference type="ARBA" id="ARBA00022502"/>
    </source>
</evidence>
<protein>
    <submittedName>
        <fullName evidence="10">GPI transamidase subunit PIG-U</fullName>
    </submittedName>
</protein>
<keyword evidence="4" id="KW-0337">GPI-anchor biosynthesis</keyword>
<dbReference type="OrthoDB" id="549017at2759"/>
<dbReference type="EMBL" id="MU001634">
    <property type="protein sequence ID" value="KAF2483893.1"/>
    <property type="molecule type" value="Genomic_DNA"/>
</dbReference>
<evidence type="ECO:0000256" key="1">
    <source>
        <dbReference type="ARBA" id="ARBA00004477"/>
    </source>
</evidence>
<feature type="transmembrane region" description="Helical" evidence="9">
    <location>
        <begin position="247"/>
        <end position="270"/>
    </location>
</feature>
<name>A0A6A6PWM4_9PEZI</name>
<evidence type="ECO:0000313" key="10">
    <source>
        <dbReference type="EMBL" id="KAF2483893.1"/>
    </source>
</evidence>
<gene>
    <name evidence="10" type="ORF">BDY17DRAFT_294606</name>
</gene>
<feature type="transmembrane region" description="Helical" evidence="9">
    <location>
        <begin position="383"/>
        <end position="404"/>
    </location>
</feature>
<dbReference type="RefSeq" id="XP_033590463.1">
    <property type="nucleotide sequence ID" value="XM_033733163.1"/>
</dbReference>
<evidence type="ECO:0000256" key="7">
    <source>
        <dbReference type="ARBA" id="ARBA00022989"/>
    </source>
</evidence>
<dbReference type="UniPathway" id="UPA00196"/>
<evidence type="ECO:0000256" key="5">
    <source>
        <dbReference type="ARBA" id="ARBA00022692"/>
    </source>
</evidence>
<keyword evidence="11" id="KW-1185">Reference proteome</keyword>
<feature type="transmembrane region" description="Helical" evidence="9">
    <location>
        <begin position="310"/>
        <end position="330"/>
    </location>
</feature>
<dbReference type="GO" id="GO:0042765">
    <property type="term" value="C:GPI-anchor transamidase complex"/>
    <property type="evidence" value="ECO:0007669"/>
    <property type="project" value="InterPro"/>
</dbReference>
<proteinExistence type="inferred from homology"/>
<evidence type="ECO:0000256" key="6">
    <source>
        <dbReference type="ARBA" id="ARBA00022824"/>
    </source>
</evidence>
<keyword evidence="7 9" id="KW-1133">Transmembrane helix</keyword>
<dbReference type="GO" id="GO:0006506">
    <property type="term" value="P:GPI anchor biosynthetic process"/>
    <property type="evidence" value="ECO:0007669"/>
    <property type="project" value="UniProtKB-UniPathway"/>
</dbReference>
<keyword evidence="6" id="KW-0256">Endoplasmic reticulum</keyword>
<dbReference type="GeneID" id="54474165"/>
<evidence type="ECO:0000256" key="2">
    <source>
        <dbReference type="ARBA" id="ARBA00004687"/>
    </source>
</evidence>
<evidence type="ECO:0000256" key="3">
    <source>
        <dbReference type="ARBA" id="ARBA00010026"/>
    </source>
</evidence>
<sequence>MEALTRVYNDHPKTLLFTSAAVIRILLAIAWPALPDLLTSRVEISTAVNSFKRLQEGLFLYDHGLDPYDGGIFHQAPLFLPLFSLLPSPQESIGRLISVLLYTALDLFSAELLCQIADSGAATQSTSYTSPRRQRTWRSISVVAIYLFNPYTLLTCLGRPTTIFTTFFVLLSISHACQARMATSAFALAVASYISLHPAFLLPPIGVLCYDRVCLQRISSSSQNAKPTTSKANVTIDQHRFPSALQFAFSMLTTYASTTALLLALSRLLLPSWTFIPSVYLTPLQLPDLTPNTGLWWYFFTEMFEPFRNFFLGVFWLHMFSYSIPLSLRLRKQPLASVVLMWGICCVLEPYAHIGAVGGAGSLLCCVGHVFELSTAHRYTFPALAALLYCTLLGPAFHHLWIYAGSGNANFFYAITLVWNLGLFILLTDTLYAVLRDEWECERPEGKGKDVRQI</sequence>